<dbReference type="AlphaFoldDB" id="A0A7U2ESY5"/>
<evidence type="ECO:0000256" key="1">
    <source>
        <dbReference type="SAM" id="MobiDB-lite"/>
    </source>
</evidence>
<dbReference type="EMBL" id="CP069024">
    <property type="protein sequence ID" value="QRC92468.1"/>
    <property type="molecule type" value="Genomic_DNA"/>
</dbReference>
<keyword evidence="3" id="KW-1185">Reference proteome</keyword>
<feature type="region of interest" description="Disordered" evidence="1">
    <location>
        <begin position="294"/>
        <end position="334"/>
    </location>
</feature>
<gene>
    <name evidence="2" type="ORF">JI435_084560</name>
</gene>
<organism evidence="2 3">
    <name type="scientific">Phaeosphaeria nodorum (strain SN15 / ATCC MYA-4574 / FGSC 10173)</name>
    <name type="common">Glume blotch fungus</name>
    <name type="synonym">Parastagonospora nodorum</name>
    <dbReference type="NCBI Taxonomy" id="321614"/>
    <lineage>
        <taxon>Eukaryota</taxon>
        <taxon>Fungi</taxon>
        <taxon>Dikarya</taxon>
        <taxon>Ascomycota</taxon>
        <taxon>Pezizomycotina</taxon>
        <taxon>Dothideomycetes</taxon>
        <taxon>Pleosporomycetidae</taxon>
        <taxon>Pleosporales</taxon>
        <taxon>Pleosporineae</taxon>
        <taxon>Phaeosphaeriaceae</taxon>
        <taxon>Parastagonospora</taxon>
    </lineage>
</organism>
<reference evidence="3" key="1">
    <citation type="journal article" date="2021" name="BMC Genomics">
        <title>Chromosome-level genome assembly and manually-curated proteome of model necrotroph Parastagonospora nodorum Sn15 reveals a genome-wide trove of candidate effector homologs, and redundancy of virulence-related functions within an accessory chromosome.</title>
        <authorList>
            <person name="Bertazzoni S."/>
            <person name="Jones D.A.B."/>
            <person name="Phan H.T."/>
            <person name="Tan K.-C."/>
            <person name="Hane J.K."/>
        </authorList>
    </citation>
    <scope>NUCLEOTIDE SEQUENCE [LARGE SCALE GENOMIC DNA]</scope>
    <source>
        <strain evidence="3">SN15 / ATCC MYA-4574 / FGSC 10173)</strain>
    </source>
</reference>
<feature type="compositionally biased region" description="Low complexity" evidence="1">
    <location>
        <begin position="315"/>
        <end position="332"/>
    </location>
</feature>
<evidence type="ECO:0000313" key="2">
    <source>
        <dbReference type="EMBL" id="QRC92468.1"/>
    </source>
</evidence>
<dbReference type="OrthoDB" id="498204at2759"/>
<sequence length="404" mass="43586">MFGALQRKHSSSSLNVHHSTPVFIPTLEKLGDLPTSIPVHAQELPQGTVPNTPALLQMALERDPVMSGSHLDSKPVRSGVGNHAESPRNRPILRTNPYHEDDDMIGFQSSRVEQGASLSGLIPESSSYFTIPVADIHERPQSGSIDVDPDQKLKFAAQEAYLINTIADECTSISDVVAVAAKPGMHVSQSDRRDSMLAQCIHQDEKLSYLKMPVGGQNACDRCQFNERASMGQGSSPIGIEHVVFNEDPEELAPGQMPAHQIYSHRQAQAQRDIQKRAANLDIESFPVLDMDTKPAQGTWGTHGSLYDGNGYGDTQSSSSARPSTSSTISGSPLKTMVETGFDVTSLAEESAAMARDHETLEEVIRTYAALQDEGSSGISDEMLEGVVADVQLANDMANHSLGA</sequence>
<dbReference type="VEuPathDB" id="FungiDB:JI435_084560"/>
<dbReference type="RefSeq" id="XP_001798767.1">
    <property type="nucleotide sequence ID" value="XM_001798715.1"/>
</dbReference>
<name>A0A7U2ESY5_PHANO</name>
<accession>A0A7U2ESY5</accession>
<protein>
    <submittedName>
        <fullName evidence="2">Uncharacterized protein</fullName>
    </submittedName>
</protein>
<evidence type="ECO:0000313" key="3">
    <source>
        <dbReference type="Proteomes" id="UP000663193"/>
    </source>
</evidence>
<dbReference type="Proteomes" id="UP000663193">
    <property type="component" value="Chromosome 2"/>
</dbReference>
<feature type="region of interest" description="Disordered" evidence="1">
    <location>
        <begin position="66"/>
        <end position="96"/>
    </location>
</feature>
<dbReference type="KEGG" id="pno:SNOG_08456"/>
<proteinExistence type="predicted"/>